<keyword evidence="2" id="KW-1185">Reference proteome</keyword>
<protein>
    <submittedName>
        <fullName evidence="1">Uncharacterized protein</fullName>
    </submittedName>
</protein>
<evidence type="ECO:0000313" key="1">
    <source>
        <dbReference type="EMBL" id="SNR76427.1"/>
    </source>
</evidence>
<sequence>MGLYHIYCRENPLQYRKRYFKIIGSPQSGSNRPLSFVSLTAIESSTSDFLQSCEHTTNMVL</sequence>
<gene>
    <name evidence="1" type="ORF">SAMN06265364_10938</name>
</gene>
<dbReference type="AlphaFoldDB" id="A0AA94LJW6"/>
<proteinExistence type="predicted"/>
<dbReference type="EMBL" id="FZNZ01000009">
    <property type="protein sequence ID" value="SNR76427.1"/>
    <property type="molecule type" value="Genomic_DNA"/>
</dbReference>
<organism evidence="1 2">
    <name type="scientific">Prevotella jejuni</name>
    <dbReference type="NCBI Taxonomy" id="1177574"/>
    <lineage>
        <taxon>Bacteria</taxon>
        <taxon>Pseudomonadati</taxon>
        <taxon>Bacteroidota</taxon>
        <taxon>Bacteroidia</taxon>
        <taxon>Bacteroidales</taxon>
        <taxon>Prevotellaceae</taxon>
        <taxon>Prevotella</taxon>
    </lineage>
</organism>
<name>A0AA94LJW6_9BACT</name>
<reference evidence="1 2" key="1">
    <citation type="submission" date="2017-06" db="EMBL/GenBank/DDBJ databases">
        <authorList>
            <person name="Varghese N."/>
            <person name="Submissions S."/>
        </authorList>
    </citation>
    <scope>NUCLEOTIDE SEQUENCE [LARGE SCALE GENOMIC DNA]</scope>
    <source>
        <strain evidence="1 2">DSM 26989</strain>
    </source>
</reference>
<evidence type="ECO:0000313" key="2">
    <source>
        <dbReference type="Proteomes" id="UP000198427"/>
    </source>
</evidence>
<dbReference type="Proteomes" id="UP000198427">
    <property type="component" value="Unassembled WGS sequence"/>
</dbReference>
<accession>A0AA94LJW6</accession>
<comment type="caution">
    <text evidence="1">The sequence shown here is derived from an EMBL/GenBank/DDBJ whole genome shotgun (WGS) entry which is preliminary data.</text>
</comment>